<accession>A0A9D4RXS2</accession>
<dbReference type="EMBL" id="JAIWYP010000001">
    <property type="protein sequence ID" value="KAH3884924.1"/>
    <property type="molecule type" value="Genomic_DNA"/>
</dbReference>
<keyword evidence="2" id="KW-1185">Reference proteome</keyword>
<sequence>MLKQTINTAPINHQPIIAADNQLNTTPPDNSVISDNDHIPGSQLQTVNDREQQHTHFATNQLDIMNSQAKSKDFGDIYAFLKNGHLPDDKD</sequence>
<evidence type="ECO:0000313" key="2">
    <source>
        <dbReference type="Proteomes" id="UP000828390"/>
    </source>
</evidence>
<evidence type="ECO:0000313" key="1">
    <source>
        <dbReference type="EMBL" id="KAH3884924.1"/>
    </source>
</evidence>
<organism evidence="1 2">
    <name type="scientific">Dreissena polymorpha</name>
    <name type="common">Zebra mussel</name>
    <name type="synonym">Mytilus polymorpha</name>
    <dbReference type="NCBI Taxonomy" id="45954"/>
    <lineage>
        <taxon>Eukaryota</taxon>
        <taxon>Metazoa</taxon>
        <taxon>Spiralia</taxon>
        <taxon>Lophotrochozoa</taxon>
        <taxon>Mollusca</taxon>
        <taxon>Bivalvia</taxon>
        <taxon>Autobranchia</taxon>
        <taxon>Heteroconchia</taxon>
        <taxon>Euheterodonta</taxon>
        <taxon>Imparidentia</taxon>
        <taxon>Neoheterodontei</taxon>
        <taxon>Myida</taxon>
        <taxon>Dreissenoidea</taxon>
        <taxon>Dreissenidae</taxon>
        <taxon>Dreissena</taxon>
    </lineage>
</organism>
<name>A0A9D4RXS2_DREPO</name>
<gene>
    <name evidence="1" type="ORF">DPMN_008910</name>
</gene>
<proteinExistence type="predicted"/>
<reference evidence="1" key="1">
    <citation type="journal article" date="2019" name="bioRxiv">
        <title>The Genome of the Zebra Mussel, Dreissena polymorpha: A Resource for Invasive Species Research.</title>
        <authorList>
            <person name="McCartney M.A."/>
            <person name="Auch B."/>
            <person name="Kono T."/>
            <person name="Mallez S."/>
            <person name="Zhang Y."/>
            <person name="Obille A."/>
            <person name="Becker A."/>
            <person name="Abrahante J.E."/>
            <person name="Garbe J."/>
            <person name="Badalamenti J.P."/>
            <person name="Herman A."/>
            <person name="Mangelson H."/>
            <person name="Liachko I."/>
            <person name="Sullivan S."/>
            <person name="Sone E.D."/>
            <person name="Koren S."/>
            <person name="Silverstein K.A.T."/>
            <person name="Beckman K.B."/>
            <person name="Gohl D.M."/>
        </authorList>
    </citation>
    <scope>NUCLEOTIDE SEQUENCE</scope>
    <source>
        <strain evidence="1">Duluth1</strain>
        <tissue evidence="1">Whole animal</tissue>
    </source>
</reference>
<dbReference type="Proteomes" id="UP000828390">
    <property type="component" value="Unassembled WGS sequence"/>
</dbReference>
<protein>
    <submittedName>
        <fullName evidence="1">Uncharacterized protein</fullName>
    </submittedName>
</protein>
<comment type="caution">
    <text evidence="1">The sequence shown here is derived from an EMBL/GenBank/DDBJ whole genome shotgun (WGS) entry which is preliminary data.</text>
</comment>
<reference evidence="1" key="2">
    <citation type="submission" date="2020-11" db="EMBL/GenBank/DDBJ databases">
        <authorList>
            <person name="McCartney M.A."/>
            <person name="Auch B."/>
            <person name="Kono T."/>
            <person name="Mallez S."/>
            <person name="Becker A."/>
            <person name="Gohl D.M."/>
            <person name="Silverstein K.A.T."/>
            <person name="Koren S."/>
            <person name="Bechman K.B."/>
            <person name="Herman A."/>
            <person name="Abrahante J.E."/>
            <person name="Garbe J."/>
        </authorList>
    </citation>
    <scope>NUCLEOTIDE SEQUENCE</scope>
    <source>
        <strain evidence="1">Duluth1</strain>
        <tissue evidence="1">Whole animal</tissue>
    </source>
</reference>
<dbReference type="AlphaFoldDB" id="A0A9D4RXS2"/>